<sequence length="187" mass="21273">MFYFMIVSEKIFTVRGLTYHIRSASAADAKQLSALRLKIDGETEYLDREPGEAFLDEKAFEALIQEDSKQSRHLFLVAAIERKIVGFSRCEGHSLKRFAHKVTFGVAIQKDAWGYHIGKELLAASIDWADQQGIQKMSLQVLETNKKAIRLYENHGFLIEGVLKNDKRLSDGLYYDTVVMGRQLPSS</sequence>
<evidence type="ECO:0000259" key="1">
    <source>
        <dbReference type="PROSITE" id="PS51186"/>
    </source>
</evidence>
<keyword evidence="2" id="KW-0808">Transferase</keyword>
<reference evidence="2 3" key="1">
    <citation type="journal article" date="2018" name="Plant Biotechnol. Rep.">
        <title>Diversity and antifungal activity of endophytic bacteria associated with Panax ginseng seedlings.</title>
        <authorList>
            <person name="Park J.M."/>
            <person name="Hong C.E."/>
            <person name="Jo S.H."/>
        </authorList>
    </citation>
    <scope>NUCLEOTIDE SEQUENCE [LARGE SCALE GENOMIC DNA]</scope>
    <source>
        <strain evidence="2 3">PgKB20</strain>
    </source>
</reference>
<dbReference type="EMBL" id="CP043404">
    <property type="protein sequence ID" value="QEK62787.1"/>
    <property type="molecule type" value="Genomic_DNA"/>
</dbReference>
<dbReference type="InterPro" id="IPR016181">
    <property type="entry name" value="Acyl_CoA_acyltransferase"/>
</dbReference>
<keyword evidence="3" id="KW-1185">Reference proteome</keyword>
<name>A0A5C0WG74_BACIA</name>
<evidence type="ECO:0000313" key="2">
    <source>
        <dbReference type="EMBL" id="QEK62787.1"/>
    </source>
</evidence>
<dbReference type="PANTHER" id="PTHR43415:SF3">
    <property type="entry name" value="GNAT-FAMILY ACETYLTRANSFERASE"/>
    <property type="match status" value="1"/>
</dbReference>
<dbReference type="PANTHER" id="PTHR43415">
    <property type="entry name" value="SPERMIDINE N(1)-ACETYLTRANSFERASE"/>
    <property type="match status" value="1"/>
</dbReference>
<dbReference type="CDD" id="cd04301">
    <property type="entry name" value="NAT_SF"/>
    <property type="match status" value="1"/>
</dbReference>
<keyword evidence="2" id="KW-0012">Acyltransferase</keyword>
<dbReference type="Pfam" id="PF00583">
    <property type="entry name" value="Acetyltransf_1"/>
    <property type="match status" value="1"/>
</dbReference>
<dbReference type="SUPFAM" id="SSF55729">
    <property type="entry name" value="Acyl-CoA N-acyltransferases (Nat)"/>
    <property type="match status" value="1"/>
</dbReference>
<dbReference type="PROSITE" id="PS51186">
    <property type="entry name" value="GNAT"/>
    <property type="match status" value="1"/>
</dbReference>
<proteinExistence type="predicted"/>
<dbReference type="InterPro" id="IPR000182">
    <property type="entry name" value="GNAT_dom"/>
</dbReference>
<feature type="domain" description="N-acetyltransferase" evidence="1">
    <location>
        <begin position="19"/>
        <end position="185"/>
    </location>
</feature>
<dbReference type="EC" id="2.3.1.189" evidence="2"/>
<evidence type="ECO:0000313" key="3">
    <source>
        <dbReference type="Proteomes" id="UP000325032"/>
    </source>
</evidence>
<protein>
    <submittedName>
        <fullName evidence="2">Mycothiol acetyltransferase</fullName>
        <ecNumber evidence="2">2.3.1.189</ecNumber>
    </submittedName>
</protein>
<gene>
    <name evidence="2" type="primary">mshD_1</name>
    <name evidence="2" type="ORF">FX981_00979</name>
</gene>
<dbReference type="AlphaFoldDB" id="A0A5C0WG74"/>
<organism evidence="2 3">
    <name type="scientific">Bacillus safensis</name>
    <dbReference type="NCBI Taxonomy" id="561879"/>
    <lineage>
        <taxon>Bacteria</taxon>
        <taxon>Bacillati</taxon>
        <taxon>Bacillota</taxon>
        <taxon>Bacilli</taxon>
        <taxon>Bacillales</taxon>
        <taxon>Bacillaceae</taxon>
        <taxon>Bacillus</taxon>
    </lineage>
</organism>
<dbReference type="GO" id="GO:0035447">
    <property type="term" value="F:mycothiol synthase activity"/>
    <property type="evidence" value="ECO:0007669"/>
    <property type="project" value="UniProtKB-EC"/>
</dbReference>
<dbReference type="Proteomes" id="UP000325032">
    <property type="component" value="Chromosome"/>
</dbReference>
<dbReference type="Gene3D" id="3.40.630.30">
    <property type="match status" value="1"/>
</dbReference>
<accession>A0A5C0WG74</accession>